<dbReference type="InterPro" id="IPR031658">
    <property type="entry name" value="Cyclin_C_2"/>
</dbReference>
<dbReference type="CDD" id="cd20524">
    <property type="entry name" value="CYCLIN_CCNH_rpt1"/>
    <property type="match status" value="1"/>
</dbReference>
<evidence type="ECO:0000256" key="3">
    <source>
        <dbReference type="SAM" id="MobiDB-lite"/>
    </source>
</evidence>
<dbReference type="EMBL" id="MU853615">
    <property type="protein sequence ID" value="KAK4141242.1"/>
    <property type="molecule type" value="Genomic_DNA"/>
</dbReference>
<keyword evidence="2" id="KW-0195">Cyclin</keyword>
<dbReference type="AlphaFoldDB" id="A0AAN6UXZ0"/>
<evidence type="ECO:0000256" key="2">
    <source>
        <dbReference type="ARBA" id="ARBA00023127"/>
    </source>
</evidence>
<evidence type="ECO:0000313" key="5">
    <source>
        <dbReference type="EMBL" id="KAK4141242.1"/>
    </source>
</evidence>
<reference evidence="5" key="2">
    <citation type="submission" date="2023-05" db="EMBL/GenBank/DDBJ databases">
        <authorList>
            <consortium name="Lawrence Berkeley National Laboratory"/>
            <person name="Steindorff A."/>
            <person name="Hensen N."/>
            <person name="Bonometti L."/>
            <person name="Westerberg I."/>
            <person name="Brannstrom I.O."/>
            <person name="Guillou S."/>
            <person name="Cros-Aarteil S."/>
            <person name="Calhoun S."/>
            <person name="Haridas S."/>
            <person name="Kuo A."/>
            <person name="Mondo S."/>
            <person name="Pangilinan J."/>
            <person name="Riley R."/>
            <person name="Labutti K."/>
            <person name="Andreopoulos B."/>
            <person name="Lipzen A."/>
            <person name="Chen C."/>
            <person name="Yanf M."/>
            <person name="Daum C."/>
            <person name="Ng V."/>
            <person name="Clum A."/>
            <person name="Ohm R."/>
            <person name="Martin F."/>
            <person name="Silar P."/>
            <person name="Natvig D."/>
            <person name="Lalanne C."/>
            <person name="Gautier V."/>
            <person name="Ament-Velasquez S.L."/>
            <person name="Kruys A."/>
            <person name="Hutchinson M.I."/>
            <person name="Powell A.J."/>
            <person name="Barry K."/>
            <person name="Miller A.N."/>
            <person name="Grigoriev I.V."/>
            <person name="Debuchy R."/>
            <person name="Gladieux P."/>
            <person name="Thoren M.H."/>
            <person name="Johannesson H."/>
        </authorList>
    </citation>
    <scope>NUCLEOTIDE SEQUENCE</scope>
    <source>
        <strain evidence="5">CBS 141.50</strain>
    </source>
</reference>
<dbReference type="InterPro" id="IPR043198">
    <property type="entry name" value="Cyclin/Ssn8"/>
</dbReference>
<gene>
    <name evidence="5" type="ORF">C8A04DRAFT_39270</name>
</gene>
<feature type="region of interest" description="Disordered" evidence="3">
    <location>
        <begin position="50"/>
        <end position="92"/>
    </location>
</feature>
<dbReference type="GO" id="GO:0006357">
    <property type="term" value="P:regulation of transcription by RNA polymerase II"/>
    <property type="evidence" value="ECO:0007669"/>
    <property type="project" value="InterPro"/>
</dbReference>
<comment type="similarity">
    <text evidence="1">Belongs to the cyclin family. Cyclin C subfamily.</text>
</comment>
<dbReference type="GO" id="GO:0016538">
    <property type="term" value="F:cyclin-dependent protein serine/threonine kinase regulator activity"/>
    <property type="evidence" value="ECO:0007669"/>
    <property type="project" value="InterPro"/>
</dbReference>
<organism evidence="5 6">
    <name type="scientific">Dichotomopilus funicola</name>
    <dbReference type="NCBI Taxonomy" id="1934379"/>
    <lineage>
        <taxon>Eukaryota</taxon>
        <taxon>Fungi</taxon>
        <taxon>Dikarya</taxon>
        <taxon>Ascomycota</taxon>
        <taxon>Pezizomycotina</taxon>
        <taxon>Sordariomycetes</taxon>
        <taxon>Sordariomycetidae</taxon>
        <taxon>Sordariales</taxon>
        <taxon>Chaetomiaceae</taxon>
        <taxon>Dichotomopilus</taxon>
    </lineage>
</organism>
<evidence type="ECO:0000256" key="1">
    <source>
        <dbReference type="ARBA" id="ARBA00008638"/>
    </source>
</evidence>
<evidence type="ECO:0000259" key="4">
    <source>
        <dbReference type="SMART" id="SM00385"/>
    </source>
</evidence>
<evidence type="ECO:0000313" key="6">
    <source>
        <dbReference type="Proteomes" id="UP001302676"/>
    </source>
</evidence>
<dbReference type="SMART" id="SM00385">
    <property type="entry name" value="CYCLIN"/>
    <property type="match status" value="1"/>
</dbReference>
<proteinExistence type="inferred from homology"/>
<comment type="caution">
    <text evidence="5">The sequence shown here is derived from an EMBL/GenBank/DDBJ whole genome shotgun (WGS) entry which is preliminary data.</text>
</comment>
<dbReference type="RefSeq" id="XP_062634613.1">
    <property type="nucleotide sequence ID" value="XM_062784527.1"/>
</dbReference>
<feature type="domain" description="Cyclin-like" evidence="4">
    <location>
        <begin position="110"/>
        <end position="192"/>
    </location>
</feature>
<name>A0AAN6UXZ0_9PEZI</name>
<feature type="compositionally biased region" description="Acidic residues" evidence="3">
    <location>
        <begin position="400"/>
        <end position="413"/>
    </location>
</feature>
<feature type="compositionally biased region" description="Low complexity" evidence="3">
    <location>
        <begin position="50"/>
        <end position="71"/>
    </location>
</feature>
<dbReference type="Proteomes" id="UP001302676">
    <property type="component" value="Unassembled WGS sequence"/>
</dbReference>
<feature type="compositionally biased region" description="Low complexity" evidence="3">
    <location>
        <begin position="425"/>
        <end position="434"/>
    </location>
</feature>
<feature type="region of interest" description="Disordered" evidence="3">
    <location>
        <begin position="379"/>
        <end position="461"/>
    </location>
</feature>
<dbReference type="InterPro" id="IPR013763">
    <property type="entry name" value="Cyclin-like_dom"/>
</dbReference>
<dbReference type="InterPro" id="IPR036915">
    <property type="entry name" value="Cyclin-like_sf"/>
</dbReference>
<dbReference type="PANTHER" id="PTHR10026">
    <property type="entry name" value="CYCLIN"/>
    <property type="match status" value="1"/>
</dbReference>
<dbReference type="GeneID" id="87821140"/>
<dbReference type="Gene3D" id="1.10.472.10">
    <property type="entry name" value="Cyclin-like"/>
    <property type="match status" value="1"/>
</dbReference>
<feature type="compositionally biased region" description="Gly residues" evidence="3">
    <location>
        <begin position="75"/>
        <end position="84"/>
    </location>
</feature>
<accession>A0AAN6UXZ0</accession>
<protein>
    <submittedName>
        <fullName evidence="5">Cyclin-like protein</fullName>
    </submittedName>
</protein>
<keyword evidence="6" id="KW-1185">Reference proteome</keyword>
<reference evidence="5" key="1">
    <citation type="journal article" date="2023" name="Mol. Phylogenet. Evol.">
        <title>Genome-scale phylogeny and comparative genomics of the fungal order Sordariales.</title>
        <authorList>
            <person name="Hensen N."/>
            <person name="Bonometti L."/>
            <person name="Westerberg I."/>
            <person name="Brannstrom I.O."/>
            <person name="Guillou S."/>
            <person name="Cros-Aarteil S."/>
            <person name="Calhoun S."/>
            <person name="Haridas S."/>
            <person name="Kuo A."/>
            <person name="Mondo S."/>
            <person name="Pangilinan J."/>
            <person name="Riley R."/>
            <person name="LaButti K."/>
            <person name="Andreopoulos B."/>
            <person name="Lipzen A."/>
            <person name="Chen C."/>
            <person name="Yan M."/>
            <person name="Daum C."/>
            <person name="Ng V."/>
            <person name="Clum A."/>
            <person name="Steindorff A."/>
            <person name="Ohm R.A."/>
            <person name="Martin F."/>
            <person name="Silar P."/>
            <person name="Natvig D.O."/>
            <person name="Lalanne C."/>
            <person name="Gautier V."/>
            <person name="Ament-Velasquez S.L."/>
            <person name="Kruys A."/>
            <person name="Hutchinson M.I."/>
            <person name="Powell A.J."/>
            <person name="Barry K."/>
            <person name="Miller A.N."/>
            <person name="Grigoriev I.V."/>
            <person name="Debuchy R."/>
            <person name="Gladieux P."/>
            <person name="Hiltunen Thoren M."/>
            <person name="Johannesson H."/>
        </authorList>
    </citation>
    <scope>NUCLEOTIDE SEQUENCE</scope>
    <source>
        <strain evidence="5">CBS 141.50</strain>
    </source>
</reference>
<sequence>MATEDARYRQTSQFQLWSFSPTQLSAMRENTNTAARTRIADRLASLPPTAASASAAAANPNSASTSNANTPDPEGGLGGNGNGNGRSSTPALPEFLTAPEEAQLVTFFTSELLRAGDHAEMSDEIKATAATFFRRFYVTNSVMTYPPQEMLIVALFFGCKAEGSFVSISEFVKTFGRDDPESVLAGEFLLCQGLRFAIDVKHPFRALRGALMELAALPDIDLTRLGAAESRARDILRFSPLITDAYFHYTPSQIMMAALSLADRGLAEQLITKTFHHVAPAPDSGADTPMAGTEHSNPPGAKASHAEDQAHIIGFQIRDKILGAVEACRDMLGRELPERREHWTNKAVIKAQITPLRKKLNKCRDPERWNLVELQRARREQATRKGASGLDSDDGGGGGDLEDDRTLEGDEAVFGEPLGAGTGGNNTNNNLHNNNNKRRKVLGGGGAGGGKGLDDPFGGSL</sequence>
<feature type="region of interest" description="Disordered" evidence="3">
    <location>
        <begin position="279"/>
        <end position="306"/>
    </location>
</feature>
<dbReference type="SUPFAM" id="SSF47954">
    <property type="entry name" value="Cyclin-like"/>
    <property type="match status" value="2"/>
</dbReference>
<dbReference type="CDD" id="cd20525">
    <property type="entry name" value="CYCLIN_CCNH_rpt2"/>
    <property type="match status" value="1"/>
</dbReference>
<dbReference type="Pfam" id="PF16899">
    <property type="entry name" value="Cyclin_C_2"/>
    <property type="match status" value="1"/>
</dbReference>
<feature type="compositionally biased region" description="Gly residues" evidence="3">
    <location>
        <begin position="442"/>
        <end position="451"/>
    </location>
</feature>